<evidence type="ECO:0000313" key="2">
    <source>
        <dbReference type="EMBL" id="EPF75627.1"/>
    </source>
</evidence>
<accession>S3N6Y5</accession>
<dbReference type="HOGENOM" id="CLU_069305_0_0_6"/>
<dbReference type="RefSeq" id="WP_016655703.1">
    <property type="nucleotide sequence ID" value="NZ_KE340352.1"/>
</dbReference>
<gene>
    <name evidence="2" type="ORF">F945_01294</name>
</gene>
<name>S3N6Y5_9GAMM</name>
<dbReference type="STRING" id="632955.GCA_000829675_02214"/>
<sequence length="327" mass="37294">MRKFILVAICLSIPSIGLAASVCNIDKKNYNSLEKVYKLGKIRVFYSTNPTSVDKLPHQTDLNNNSIPDYVEDVALQAKTAGEALNYLGFTDPLESKRYKGVAEYIDINLVSESGGVAYEIPQRADTQIKENKCALLIQLTNNISDFPGSWSIVSHELFHLYQYGYAQFKRGWYGEGSANWAERVIRVGGHKYVTGPNPLPQNMEELKLKVYAEHYNNLWSRLAELSEKNNGAMLLPTELLNRKYVNGSKVIKDDQLNGYAFMIRFMDNLRIKSEQISFNNNWDPYAWGANKRLESNNAIILAVIQDTMHQFGMNKTKEEQEFLNIK</sequence>
<keyword evidence="3" id="KW-1185">Reference proteome</keyword>
<evidence type="ECO:0008006" key="4">
    <source>
        <dbReference type="Google" id="ProtNLM"/>
    </source>
</evidence>
<feature type="chain" id="PRO_5004523620" description="Peptidase MA-like domain-containing protein" evidence="1">
    <location>
        <begin position="20"/>
        <end position="327"/>
    </location>
</feature>
<evidence type="ECO:0000313" key="3">
    <source>
        <dbReference type="Proteomes" id="UP000014568"/>
    </source>
</evidence>
<keyword evidence="1" id="KW-0732">Signal</keyword>
<proteinExistence type="predicted"/>
<feature type="signal peptide" evidence="1">
    <location>
        <begin position="1"/>
        <end position="19"/>
    </location>
</feature>
<dbReference type="AlphaFoldDB" id="S3N6Y5"/>
<dbReference type="OrthoDB" id="262317at2"/>
<dbReference type="PATRIC" id="fig|421052.3.peg.1266"/>
<comment type="caution">
    <text evidence="2">The sequence shown here is derived from an EMBL/GenBank/DDBJ whole genome shotgun (WGS) entry which is preliminary data.</text>
</comment>
<dbReference type="Proteomes" id="UP000014568">
    <property type="component" value="Unassembled WGS sequence"/>
</dbReference>
<dbReference type="EMBL" id="ATGI01000013">
    <property type="protein sequence ID" value="EPF75627.1"/>
    <property type="molecule type" value="Genomic_DNA"/>
</dbReference>
<evidence type="ECO:0000256" key="1">
    <source>
        <dbReference type="SAM" id="SignalP"/>
    </source>
</evidence>
<reference evidence="2 3" key="1">
    <citation type="submission" date="2013-06" db="EMBL/GenBank/DDBJ databases">
        <title>The Genome Sequence of Acinetobacter rudis CIP 110305.</title>
        <authorList>
            <consortium name="The Broad Institute Genome Sequencing Platform"/>
            <consortium name="The Broad Institute Genome Sequencing Center for Infectious Disease"/>
            <person name="Cerqueira G."/>
            <person name="Feldgarden M."/>
            <person name="Courvalin P."/>
            <person name="Perichon B."/>
            <person name="Grillot-Courvalin C."/>
            <person name="Clermont D."/>
            <person name="Rocha E."/>
            <person name="Yoon E.-J."/>
            <person name="Nemec A."/>
            <person name="Young S.K."/>
            <person name="Zeng Q."/>
            <person name="Gargeya S."/>
            <person name="Fitzgerald M."/>
            <person name="Abouelleil A."/>
            <person name="Alvarado L."/>
            <person name="Berlin A.M."/>
            <person name="Chapman S.B."/>
            <person name="Dewar J."/>
            <person name="Goldberg J."/>
            <person name="Griggs A."/>
            <person name="Gujja S."/>
            <person name="Hansen M."/>
            <person name="Howarth C."/>
            <person name="Imamovic A."/>
            <person name="Larimer J."/>
            <person name="McCowan C."/>
            <person name="Murphy C."/>
            <person name="Pearson M."/>
            <person name="Priest M."/>
            <person name="Roberts A."/>
            <person name="Saif S."/>
            <person name="Shea T."/>
            <person name="Sykes S."/>
            <person name="Wortman J."/>
            <person name="Nusbaum C."/>
            <person name="Birren B."/>
        </authorList>
    </citation>
    <scope>NUCLEOTIDE SEQUENCE [LARGE SCALE GENOMIC DNA]</scope>
    <source>
        <strain evidence="2 3">CIP 110305</strain>
    </source>
</reference>
<organism evidence="2 3">
    <name type="scientific">Acinetobacter rudis CIP 110305</name>
    <dbReference type="NCBI Taxonomy" id="421052"/>
    <lineage>
        <taxon>Bacteria</taxon>
        <taxon>Pseudomonadati</taxon>
        <taxon>Pseudomonadota</taxon>
        <taxon>Gammaproteobacteria</taxon>
        <taxon>Moraxellales</taxon>
        <taxon>Moraxellaceae</taxon>
        <taxon>Acinetobacter</taxon>
    </lineage>
</organism>
<dbReference type="eggNOG" id="ENOG50334DS">
    <property type="taxonomic scope" value="Bacteria"/>
</dbReference>
<protein>
    <recommendedName>
        <fullName evidence="4">Peptidase MA-like domain-containing protein</fullName>
    </recommendedName>
</protein>